<evidence type="ECO:0000256" key="14">
    <source>
        <dbReference type="ARBA" id="ARBA00047682"/>
    </source>
</evidence>
<dbReference type="InterPro" id="IPR001709">
    <property type="entry name" value="Flavoprot_Pyr_Nucl_cyt_Rdtase"/>
</dbReference>
<evidence type="ECO:0000256" key="11">
    <source>
        <dbReference type="ARBA" id="ARBA00023027"/>
    </source>
</evidence>
<dbReference type="EMBL" id="NBII01000002">
    <property type="protein sequence ID" value="PAV21993.1"/>
    <property type="molecule type" value="Genomic_DNA"/>
</dbReference>
<evidence type="ECO:0000256" key="10">
    <source>
        <dbReference type="ARBA" id="ARBA00023002"/>
    </source>
</evidence>
<keyword evidence="13 18" id="KW-0472">Membrane</keyword>
<keyword evidence="8 16" id="KW-0274">FAD</keyword>
<dbReference type="Proteomes" id="UP000217199">
    <property type="component" value="Unassembled WGS sequence"/>
</dbReference>
<dbReference type="SUPFAM" id="SSF63380">
    <property type="entry name" value="Riboflavin synthase domain-like"/>
    <property type="match status" value="1"/>
</dbReference>
<name>A0A286UQX1_9AGAM</name>
<comment type="pathway">
    <text evidence="3">Protein modification; peptidyl-diphthamide biosynthesis.</text>
</comment>
<keyword evidence="11 17" id="KW-0520">NAD</keyword>
<dbReference type="STRING" id="2282107.A0A286UQX1"/>
<dbReference type="OrthoDB" id="432685at2759"/>
<comment type="similarity">
    <text evidence="4 17">Belongs to the flavoprotein pyridine nucleotide cytochrome reductase family.</text>
</comment>
<dbReference type="PRINTS" id="PR00371">
    <property type="entry name" value="FPNCR"/>
</dbReference>
<dbReference type="InterPro" id="IPR001834">
    <property type="entry name" value="CBR-like"/>
</dbReference>
<dbReference type="Gene3D" id="3.40.50.80">
    <property type="entry name" value="Nucleotide-binding domain of ferredoxin-NADP reductase (FNR) module"/>
    <property type="match status" value="1"/>
</dbReference>
<dbReference type="SUPFAM" id="SSF52343">
    <property type="entry name" value="Ferredoxin reductase-like, C-terminal NADP-linked domain"/>
    <property type="match status" value="1"/>
</dbReference>
<dbReference type="Gene3D" id="2.40.30.10">
    <property type="entry name" value="Translation factors"/>
    <property type="match status" value="1"/>
</dbReference>
<dbReference type="FunFam" id="2.40.30.10:FF:000032">
    <property type="entry name" value="NADH-cytochrome b5 reductase"/>
    <property type="match status" value="1"/>
</dbReference>
<keyword evidence="6 18" id="KW-0812">Transmembrane</keyword>
<comment type="catalytic activity">
    <reaction evidence="15">
        <text>2 Fe(3+)-[Dph3] + NADH = 2 Fe(2+)-[Dph3] + NAD(+) + H(+)</text>
        <dbReference type="Rhea" id="RHEA:71231"/>
        <dbReference type="Rhea" id="RHEA-COMP:18002"/>
        <dbReference type="Rhea" id="RHEA-COMP:18003"/>
        <dbReference type="ChEBI" id="CHEBI:15378"/>
        <dbReference type="ChEBI" id="CHEBI:29033"/>
        <dbReference type="ChEBI" id="CHEBI:29034"/>
        <dbReference type="ChEBI" id="CHEBI:57540"/>
        <dbReference type="ChEBI" id="CHEBI:57945"/>
        <dbReference type="ChEBI" id="CHEBI:83228"/>
    </reaction>
    <physiologicalReaction direction="left-to-right" evidence="15">
        <dbReference type="Rhea" id="RHEA:71232"/>
    </physiologicalReaction>
</comment>
<sequence length="292" mass="32445">MLSTKDILTALKADGATQAAAAAGLITALLILVSFSKIFKSKKKPVLNQEWKEFPLVEKQIVSPNTALYRFALPSPDDVLGLPIGQHISIQAEINGKNIMRSYTPTSSDDDLGHFDLLIKAYEKGNISRYISLLKIGDKIRVRGPKGQFKYHAALSREIGMIAGGTGITPMLQIVRAALKNPLDRTKLSLIYANVNVEDILLRTELDELAEKYPNRFKVFYVLNNPPPNWKGGVGFVTKNQIEQHLPPTSHDIKVLLCGPPPMMTAMKKHLDELKYPAPKTVSKLEDQVFLF</sequence>
<dbReference type="AlphaFoldDB" id="A0A286UQX1"/>
<gene>
    <name evidence="20" type="ORF">PNOK_0195000</name>
</gene>
<evidence type="ECO:0000256" key="15">
    <source>
        <dbReference type="ARBA" id="ARBA00049138"/>
    </source>
</evidence>
<organism evidence="20 21">
    <name type="scientific">Pyrrhoderma noxium</name>
    <dbReference type="NCBI Taxonomy" id="2282107"/>
    <lineage>
        <taxon>Eukaryota</taxon>
        <taxon>Fungi</taxon>
        <taxon>Dikarya</taxon>
        <taxon>Basidiomycota</taxon>
        <taxon>Agaricomycotina</taxon>
        <taxon>Agaricomycetes</taxon>
        <taxon>Hymenochaetales</taxon>
        <taxon>Hymenochaetaceae</taxon>
        <taxon>Pyrrhoderma</taxon>
    </lineage>
</organism>
<reference evidence="20 21" key="1">
    <citation type="journal article" date="2017" name="Mol. Ecol.">
        <title>Comparative and population genomic landscape of Phellinus noxius: A hypervariable fungus causing root rot in trees.</title>
        <authorList>
            <person name="Chung C.L."/>
            <person name="Lee T.J."/>
            <person name="Akiba M."/>
            <person name="Lee H.H."/>
            <person name="Kuo T.H."/>
            <person name="Liu D."/>
            <person name="Ke H.M."/>
            <person name="Yokoi T."/>
            <person name="Roa M.B."/>
            <person name="Lu M.J."/>
            <person name="Chang Y.Y."/>
            <person name="Ann P.J."/>
            <person name="Tsai J.N."/>
            <person name="Chen C.Y."/>
            <person name="Tzean S.S."/>
            <person name="Ota Y."/>
            <person name="Hattori T."/>
            <person name="Sahashi N."/>
            <person name="Liou R.F."/>
            <person name="Kikuchi T."/>
            <person name="Tsai I.J."/>
        </authorList>
    </citation>
    <scope>NUCLEOTIDE SEQUENCE [LARGE SCALE GENOMIC DNA]</scope>
    <source>
        <strain evidence="20 21">FFPRI411160</strain>
    </source>
</reference>
<dbReference type="InterPro" id="IPR017927">
    <property type="entry name" value="FAD-bd_FR_type"/>
</dbReference>
<evidence type="ECO:0000256" key="4">
    <source>
        <dbReference type="ARBA" id="ARBA00006105"/>
    </source>
</evidence>
<evidence type="ECO:0000256" key="16">
    <source>
        <dbReference type="PIRSR" id="PIRSR601834-1"/>
    </source>
</evidence>
<keyword evidence="10 17" id="KW-0560">Oxidoreductase</keyword>
<keyword evidence="21" id="KW-1185">Reference proteome</keyword>
<dbReference type="InterPro" id="IPR039261">
    <property type="entry name" value="FNR_nucleotide-bd"/>
</dbReference>
<dbReference type="InParanoid" id="A0A286UQX1"/>
<evidence type="ECO:0000256" key="2">
    <source>
        <dbReference type="ARBA" id="ARBA00004294"/>
    </source>
</evidence>
<evidence type="ECO:0000256" key="7">
    <source>
        <dbReference type="ARBA" id="ARBA00022787"/>
    </source>
</evidence>
<dbReference type="Pfam" id="PF00970">
    <property type="entry name" value="FAD_binding_6"/>
    <property type="match status" value="1"/>
</dbReference>
<evidence type="ECO:0000256" key="3">
    <source>
        <dbReference type="ARBA" id="ARBA00005156"/>
    </source>
</evidence>
<feature type="transmembrane region" description="Helical" evidence="18">
    <location>
        <begin position="20"/>
        <end position="39"/>
    </location>
</feature>
<dbReference type="InterPro" id="IPR017938">
    <property type="entry name" value="Riboflavin_synthase-like_b-brl"/>
</dbReference>
<evidence type="ECO:0000256" key="6">
    <source>
        <dbReference type="ARBA" id="ARBA00022692"/>
    </source>
</evidence>
<evidence type="ECO:0000313" key="20">
    <source>
        <dbReference type="EMBL" id="PAV21993.1"/>
    </source>
</evidence>
<comment type="caution">
    <text evidence="20">The sequence shown here is derived from an EMBL/GenBank/DDBJ whole genome shotgun (WGS) entry which is preliminary data.</text>
</comment>
<keyword evidence="7" id="KW-1000">Mitochondrion outer membrane</keyword>
<dbReference type="PANTHER" id="PTHR19370:SF184">
    <property type="entry name" value="NADH-CYTOCHROME B5 REDUCTASE-LIKE"/>
    <property type="match status" value="1"/>
</dbReference>
<keyword evidence="5 16" id="KW-0285">Flavoprotein</keyword>
<evidence type="ECO:0000256" key="9">
    <source>
        <dbReference type="ARBA" id="ARBA00022989"/>
    </source>
</evidence>
<evidence type="ECO:0000256" key="17">
    <source>
        <dbReference type="RuleBase" id="RU361226"/>
    </source>
</evidence>
<evidence type="ECO:0000256" key="18">
    <source>
        <dbReference type="SAM" id="Phobius"/>
    </source>
</evidence>
<dbReference type="InterPro" id="IPR001433">
    <property type="entry name" value="OxRdtase_FAD/NAD-bd"/>
</dbReference>
<keyword evidence="9 18" id="KW-1133">Transmembrane helix</keyword>
<feature type="binding site" evidence="16">
    <location>
        <position position="128"/>
    </location>
    <ligand>
        <name>FAD</name>
        <dbReference type="ChEBI" id="CHEBI:57692"/>
    </ligand>
</feature>
<feature type="binding site" evidence="16">
    <location>
        <position position="120"/>
    </location>
    <ligand>
        <name>FAD</name>
        <dbReference type="ChEBI" id="CHEBI:57692"/>
    </ligand>
</feature>
<dbReference type="GO" id="GO:0005741">
    <property type="term" value="C:mitochondrial outer membrane"/>
    <property type="evidence" value="ECO:0007669"/>
    <property type="project" value="UniProtKB-SubCell"/>
</dbReference>
<dbReference type="FunCoup" id="A0A286UQX1">
    <property type="interactions" value="125"/>
</dbReference>
<feature type="binding site" evidence="16">
    <location>
        <position position="127"/>
    </location>
    <ligand>
        <name>FAD</name>
        <dbReference type="ChEBI" id="CHEBI:57692"/>
    </ligand>
</feature>
<dbReference type="CDD" id="cd06183">
    <property type="entry name" value="cyt_b5_reduct_like"/>
    <property type="match status" value="1"/>
</dbReference>
<dbReference type="PANTHER" id="PTHR19370">
    <property type="entry name" value="NADH-CYTOCHROME B5 REDUCTASE"/>
    <property type="match status" value="1"/>
</dbReference>
<evidence type="ECO:0000256" key="13">
    <source>
        <dbReference type="ARBA" id="ARBA00023136"/>
    </source>
</evidence>
<comment type="subcellular location">
    <subcellularLocation>
        <location evidence="2">Mitochondrion outer membrane</location>
    </subcellularLocation>
</comment>
<dbReference type="Pfam" id="PF00175">
    <property type="entry name" value="NAD_binding_1"/>
    <property type="match status" value="1"/>
</dbReference>
<accession>A0A286UQX1</accession>
<feature type="binding site" evidence="16">
    <location>
        <position position="101"/>
    </location>
    <ligand>
        <name>FAD</name>
        <dbReference type="ChEBI" id="CHEBI:57692"/>
    </ligand>
</feature>
<evidence type="ECO:0000256" key="12">
    <source>
        <dbReference type="ARBA" id="ARBA00023128"/>
    </source>
</evidence>
<dbReference type="InterPro" id="IPR008333">
    <property type="entry name" value="Cbr1-like_FAD-bd_dom"/>
</dbReference>
<evidence type="ECO:0000313" key="21">
    <source>
        <dbReference type="Proteomes" id="UP000217199"/>
    </source>
</evidence>
<comment type="cofactor">
    <cofactor evidence="1 16 17">
        <name>FAD</name>
        <dbReference type="ChEBI" id="CHEBI:57692"/>
    </cofactor>
</comment>
<dbReference type="FunFam" id="3.40.50.80:FF:000019">
    <property type="entry name" value="NADH-cytochrome b5 reductase"/>
    <property type="match status" value="1"/>
</dbReference>
<evidence type="ECO:0000259" key="19">
    <source>
        <dbReference type="PROSITE" id="PS51384"/>
    </source>
</evidence>
<keyword evidence="12" id="KW-0496">Mitochondrion</keyword>
<evidence type="ECO:0000256" key="5">
    <source>
        <dbReference type="ARBA" id="ARBA00022630"/>
    </source>
</evidence>
<dbReference type="EC" id="1.6.2.2" evidence="17"/>
<dbReference type="GO" id="GO:0090524">
    <property type="term" value="F:cytochrome-b5 reductase activity, acting on NADH"/>
    <property type="evidence" value="ECO:0007669"/>
    <property type="project" value="UniProtKB-EC"/>
</dbReference>
<comment type="catalytic activity">
    <reaction evidence="14 17">
        <text>2 Fe(III)-[cytochrome b5] + NADH = 2 Fe(II)-[cytochrome b5] + NAD(+) + H(+)</text>
        <dbReference type="Rhea" id="RHEA:46680"/>
        <dbReference type="Rhea" id="RHEA-COMP:10438"/>
        <dbReference type="Rhea" id="RHEA-COMP:10439"/>
        <dbReference type="ChEBI" id="CHEBI:15378"/>
        <dbReference type="ChEBI" id="CHEBI:29033"/>
        <dbReference type="ChEBI" id="CHEBI:29034"/>
        <dbReference type="ChEBI" id="CHEBI:57540"/>
        <dbReference type="ChEBI" id="CHEBI:57945"/>
        <dbReference type="EC" id="1.6.2.2"/>
    </reaction>
</comment>
<feature type="binding site" evidence="16">
    <location>
        <position position="103"/>
    </location>
    <ligand>
        <name>FAD</name>
        <dbReference type="ChEBI" id="CHEBI:57692"/>
    </ligand>
</feature>
<feature type="binding site" evidence="16">
    <location>
        <position position="169"/>
    </location>
    <ligand>
        <name>FAD</name>
        <dbReference type="ChEBI" id="CHEBI:57692"/>
    </ligand>
</feature>
<dbReference type="PRINTS" id="PR00406">
    <property type="entry name" value="CYTB5RDTASE"/>
</dbReference>
<feature type="binding site" evidence="16">
    <location>
        <position position="118"/>
    </location>
    <ligand>
        <name>FAD</name>
        <dbReference type="ChEBI" id="CHEBI:57692"/>
    </ligand>
</feature>
<feature type="domain" description="FAD-binding FR-type" evidence="19">
    <location>
        <begin position="49"/>
        <end position="152"/>
    </location>
</feature>
<proteinExistence type="inferred from homology"/>
<evidence type="ECO:0000256" key="8">
    <source>
        <dbReference type="ARBA" id="ARBA00022827"/>
    </source>
</evidence>
<evidence type="ECO:0000256" key="1">
    <source>
        <dbReference type="ARBA" id="ARBA00001974"/>
    </source>
</evidence>
<dbReference type="PROSITE" id="PS51384">
    <property type="entry name" value="FAD_FR"/>
    <property type="match status" value="1"/>
</dbReference>
<protein>
    <recommendedName>
        <fullName evidence="17">NADH-cytochrome b5 reductase</fullName>
        <ecNumber evidence="17">1.6.2.2</ecNumber>
    </recommendedName>
</protein>